<dbReference type="SUPFAM" id="SSF51905">
    <property type="entry name" value="FAD/NAD(P)-binding domain"/>
    <property type="match status" value="3"/>
</dbReference>
<proteinExistence type="inferred from homology"/>
<dbReference type="InterPro" id="IPR036188">
    <property type="entry name" value="FAD/NAD-bd_sf"/>
</dbReference>
<dbReference type="Gene3D" id="3.30.560.10">
    <property type="entry name" value="Glucose Oxidase, domain 3"/>
    <property type="match status" value="2"/>
</dbReference>
<comment type="similarity">
    <text evidence="1 2">Belongs to the GMC oxidoreductase family.</text>
</comment>
<feature type="non-terminal residue" evidence="5">
    <location>
        <position position="1"/>
    </location>
</feature>
<dbReference type="Pfam" id="PF00732">
    <property type="entry name" value="GMC_oxred_N"/>
    <property type="match status" value="3"/>
</dbReference>
<reference evidence="5" key="1">
    <citation type="journal article" date="2023" name="IScience">
        <title>Live-bearing cockroach genome reveals convergent evolutionary mechanisms linked to viviparity in insects and beyond.</title>
        <authorList>
            <person name="Fouks B."/>
            <person name="Harrison M.C."/>
            <person name="Mikhailova A.A."/>
            <person name="Marchal E."/>
            <person name="English S."/>
            <person name="Carruthers M."/>
            <person name="Jennings E.C."/>
            <person name="Chiamaka E.L."/>
            <person name="Frigard R.A."/>
            <person name="Pippel M."/>
            <person name="Attardo G.M."/>
            <person name="Benoit J.B."/>
            <person name="Bornberg-Bauer E."/>
            <person name="Tobe S.S."/>
        </authorList>
    </citation>
    <scope>NUCLEOTIDE SEQUENCE</scope>
    <source>
        <strain evidence="5">Stay&amp;Tobe</strain>
    </source>
</reference>
<keyword evidence="2" id="KW-0274">FAD</keyword>
<dbReference type="PROSITE" id="PS00623">
    <property type="entry name" value="GMC_OXRED_1"/>
    <property type="match status" value="3"/>
</dbReference>
<evidence type="ECO:0000259" key="3">
    <source>
        <dbReference type="PROSITE" id="PS00623"/>
    </source>
</evidence>
<evidence type="ECO:0000313" key="5">
    <source>
        <dbReference type="EMBL" id="KAJ9600021.1"/>
    </source>
</evidence>
<evidence type="ECO:0000313" key="6">
    <source>
        <dbReference type="Proteomes" id="UP001233999"/>
    </source>
</evidence>
<dbReference type="InterPro" id="IPR007867">
    <property type="entry name" value="GMC_OxRtase_C"/>
</dbReference>
<dbReference type="PANTHER" id="PTHR11552">
    <property type="entry name" value="GLUCOSE-METHANOL-CHOLINE GMC OXIDOREDUCTASE"/>
    <property type="match status" value="1"/>
</dbReference>
<feature type="domain" description="Glucose-methanol-choline oxidoreductase N-terminal" evidence="4">
    <location>
        <begin position="1007"/>
        <end position="1021"/>
    </location>
</feature>
<dbReference type="PROSITE" id="PS00624">
    <property type="entry name" value="GMC_OXRED_2"/>
    <property type="match status" value="3"/>
</dbReference>
<feature type="domain" description="Glucose-methanol-choline oxidoreductase N-terminal" evidence="4">
    <location>
        <begin position="1591"/>
        <end position="1605"/>
    </location>
</feature>
<feature type="non-terminal residue" evidence="5">
    <location>
        <position position="1786"/>
    </location>
</feature>
<feature type="domain" description="Glucose-methanol-choline oxidoreductase N-terminal" evidence="4">
    <location>
        <begin position="418"/>
        <end position="432"/>
    </location>
</feature>
<dbReference type="Gene3D" id="3.50.50.60">
    <property type="entry name" value="FAD/NAD(P)-binding domain"/>
    <property type="match status" value="3"/>
</dbReference>
<feature type="domain" description="Glucose-methanol-choline oxidoreductase N-terminal" evidence="3">
    <location>
        <begin position="1410"/>
        <end position="1433"/>
    </location>
</feature>
<feature type="domain" description="Glucose-methanol-choline oxidoreductase N-terminal" evidence="3">
    <location>
        <begin position="237"/>
        <end position="260"/>
    </location>
</feature>
<dbReference type="Proteomes" id="UP001233999">
    <property type="component" value="Unassembled WGS sequence"/>
</dbReference>
<dbReference type="EMBL" id="JASPKZ010000458">
    <property type="protein sequence ID" value="KAJ9600021.1"/>
    <property type="molecule type" value="Genomic_DNA"/>
</dbReference>
<gene>
    <name evidence="5" type="ORF">L9F63_009685</name>
</gene>
<dbReference type="InterPro" id="IPR012132">
    <property type="entry name" value="GMC_OxRdtase"/>
</dbReference>
<keyword evidence="2" id="KW-0285">Flavoprotein</keyword>
<reference evidence="5" key="2">
    <citation type="submission" date="2023-05" db="EMBL/GenBank/DDBJ databases">
        <authorList>
            <person name="Fouks B."/>
        </authorList>
    </citation>
    <scope>NUCLEOTIDE SEQUENCE</scope>
    <source>
        <strain evidence="5">Stay&amp;Tobe</strain>
        <tissue evidence="5">Testes</tissue>
    </source>
</reference>
<organism evidence="5 6">
    <name type="scientific">Diploptera punctata</name>
    <name type="common">Pacific beetle cockroach</name>
    <dbReference type="NCBI Taxonomy" id="6984"/>
    <lineage>
        <taxon>Eukaryota</taxon>
        <taxon>Metazoa</taxon>
        <taxon>Ecdysozoa</taxon>
        <taxon>Arthropoda</taxon>
        <taxon>Hexapoda</taxon>
        <taxon>Insecta</taxon>
        <taxon>Pterygota</taxon>
        <taxon>Neoptera</taxon>
        <taxon>Polyneoptera</taxon>
        <taxon>Dictyoptera</taxon>
        <taxon>Blattodea</taxon>
        <taxon>Blaberoidea</taxon>
        <taxon>Blaberidae</taxon>
        <taxon>Diplopterinae</taxon>
        <taxon>Diploptera</taxon>
    </lineage>
</organism>
<dbReference type="PANTHER" id="PTHR11552:SF227">
    <property type="entry name" value="GLUCOSE DEHYDROGENASE [FAD, QUINONE]-LIKE PROTEIN"/>
    <property type="match status" value="1"/>
</dbReference>
<dbReference type="InterPro" id="IPR000172">
    <property type="entry name" value="GMC_OxRdtase_N"/>
</dbReference>
<evidence type="ECO:0000256" key="2">
    <source>
        <dbReference type="RuleBase" id="RU003968"/>
    </source>
</evidence>
<keyword evidence="6" id="KW-1185">Reference proteome</keyword>
<dbReference type="SUPFAM" id="SSF54373">
    <property type="entry name" value="FAD-linked reductases, C-terminal domain"/>
    <property type="match status" value="2"/>
</dbReference>
<evidence type="ECO:0000259" key="4">
    <source>
        <dbReference type="PROSITE" id="PS00624"/>
    </source>
</evidence>
<protein>
    <recommendedName>
        <fullName evidence="3 4">Glucose-methanol-choline oxidoreductase N-terminal domain-containing protein</fullName>
    </recommendedName>
</protein>
<evidence type="ECO:0000256" key="1">
    <source>
        <dbReference type="ARBA" id="ARBA00010790"/>
    </source>
</evidence>
<name>A0AAD8AJ69_DIPPU</name>
<feature type="domain" description="Glucose-methanol-choline oxidoreductase N-terminal" evidence="3">
    <location>
        <begin position="826"/>
        <end position="849"/>
    </location>
</feature>
<comment type="caution">
    <text evidence="5">The sequence shown here is derived from an EMBL/GenBank/DDBJ whole genome shotgun (WGS) entry which is preliminary data.</text>
</comment>
<sequence>GIKGKLLIDMTVPFLIKSLGIWDTRYDNFDQKYFDPFGRGREACSSPTFRQRLRLTSSRQPGLRPTARKIFIKIIIATPAVKVYANIASAFVNITENIYIISEIINASCCSFCIKGLILNMATCANVKPLAVLMTIVASYINKQTETDLNSPKQLRDGDHYDFIVVGAGSAGCVVANRLSEIPQWKILLIEAGGEEPLELSIPAFKDYGVGSRADWQYLTQPQPNICGGKPCSWPRGKTLGGTSVLNWMIYSRGNKRNYEDWKQLGNTNWGYEDVLPYFKLSEDNENENIARNTKYHANGGYQSVGMFPYKENNSMAILKGYQQYGFNEVDFNAEQQTGIMFLQATQHNGERRSTNRAFLEPVRDLRPNLKIVTNVRVTKVLIHPENKTAYGIEFAHENDRTVTGQIFADKEIIVSGGTVNSPQLLMLSGIGPRDTLENVGIEVIQNLQVGQNLQDHVTSSAFIVTLDGYATSLSAENEIKRDIKSYLLANRTGPFAGTGATTTCGYAKSRHVPKDEDYPDILFGYVSFVAPGKNETCTTNVVSATDYYNAMMFWAINIRPESRGYITINSSVPFDLPLIYPNYFNNTRDLEVIIDGYNMGIEALETESLKNAGFKVSKNKASGCENYEFASDDYWICLARNYTQPIFHPAGTCKMGPQSDSSAVVDPELKVHGIKGLRVADSSIMPEIASTPINAVAIMIGDRCADFIKKDWNVNRMRKWDESRFHLFIIIKSLHQSIAMYGVTHGDHYDFIVVGGGSAGCVVANRLSEIPQWKVLLIEAGGEEPLELSIPSFKGYGIGSRVDWQYVTQAQPNVCGGKPCSWPRGKTLGGTSVLNWMLYSRGNKHNYEDWKQLGNTNWGDDDVLPYFKKSENNEDPKIARNTRYHAEGGYLSVGMFPYKDKNAMVLLKAYQEYGLDEVDFNAEKQTGIMFVQATQHNGERRSANRAFLEPIRDHRPNLKIVTNVRVTKVLIHPENKTAYGVQFAHENDRSVTGQIFADKEVIVSGGSVNSPQLLMLSGIGPRDTLENVGIEMIQDLQVGQNLQDHVTTSGFSISLDDYATRLSAENEIKRDIRFYLRTNRTGPFAGIGPTESSGFSKSRHVPKDEDYPDTMVQYISIVKPRENETCTTNVVSPSNYYNALGFWLSNMRPESRGYITINSSDPFALPLIYPNYFNSTRDLEVIIDGYNMGMKVLETEALTKAGFKINKTKAAGCESYEFASDDYWICLARNHTQPFYHPAGTCKMGPQSDPSAVVDPELKVHGIKGLRVADCSIMPEIESGNTNVVTMMIGDRCADFIKKDWKATRYRIKVVEVIINDASQPYNVDNYARGEICAKVMPTGVYNNCTFKTVLSEISEWKVLLIEAGGEEPLEMSVPAFKAYGVNSRIDWQYQTQPQPGICGGQPCSMPRGKSLGGTSVLNWMVYSRGNRRNYEDWKQQGNKNWGYDDVLPFFKMAEDNKDKNIASNFQYHGDKGYLDVKKSPYEGKKSIAFKKGLLEYGLDEVDYSAEQQTGFMITKATQHNGERRSTNRAFLEPIRDLRPNLKIVTNVRVTKILIHSENKTAYGVQYAHENDRTVTGQIFSDKEVIVSGGSINSPQLLMLSGVGPRDTLENVGIEVIQDLQVGKNLQDHVTSNAFVVTLDDYATRHSAANQIKEDIDLYLHRNRLGAFAAGGPITTSGFVKSRHAISQLLYQGFGGFLGAKNALPLPSQRQRLRNRSMRDQSCILIGSWNSSPKAAREKRQASLAKHPLSNIIIFLVPGAISLLNPTDHLKSLFSHLCHFLLPSS</sequence>
<dbReference type="GO" id="GO:0016614">
    <property type="term" value="F:oxidoreductase activity, acting on CH-OH group of donors"/>
    <property type="evidence" value="ECO:0007669"/>
    <property type="project" value="InterPro"/>
</dbReference>
<accession>A0AAD8AJ69</accession>
<dbReference type="Pfam" id="PF05199">
    <property type="entry name" value="GMC_oxred_C"/>
    <property type="match status" value="2"/>
</dbReference>
<dbReference type="GO" id="GO:0050660">
    <property type="term" value="F:flavin adenine dinucleotide binding"/>
    <property type="evidence" value="ECO:0007669"/>
    <property type="project" value="InterPro"/>
</dbReference>